<dbReference type="CDD" id="cd16406">
    <property type="entry name" value="ParB_N_like"/>
    <property type="match status" value="1"/>
</dbReference>
<name>A0A1W6ZL66_9HYPH</name>
<evidence type="ECO:0000259" key="4">
    <source>
        <dbReference type="SMART" id="SM00470"/>
    </source>
</evidence>
<dbReference type="SUPFAM" id="SSF109709">
    <property type="entry name" value="KorB DNA-binding domain-like"/>
    <property type="match status" value="1"/>
</dbReference>
<comment type="similarity">
    <text evidence="1">Belongs to the ParB family.</text>
</comment>
<dbReference type="EMBL" id="CP021112">
    <property type="protein sequence ID" value="ARP98099.1"/>
    <property type="molecule type" value="Genomic_DNA"/>
</dbReference>
<gene>
    <name evidence="5" type="ORF">CAK95_02630</name>
</gene>
<evidence type="ECO:0000256" key="3">
    <source>
        <dbReference type="SAM" id="MobiDB-lite"/>
    </source>
</evidence>
<dbReference type="FunFam" id="3.90.1530.30:FF:000002">
    <property type="entry name" value="Chromosome partitioning protein ParB"/>
    <property type="match status" value="1"/>
</dbReference>
<feature type="compositionally biased region" description="Acidic residues" evidence="3">
    <location>
        <begin position="687"/>
        <end position="700"/>
    </location>
</feature>
<dbReference type="RefSeq" id="WP_086086414.1">
    <property type="nucleotide sequence ID" value="NZ_CP021112.1"/>
</dbReference>
<dbReference type="GO" id="GO:0007059">
    <property type="term" value="P:chromosome segregation"/>
    <property type="evidence" value="ECO:0007669"/>
    <property type="project" value="TreeGrafter"/>
</dbReference>
<dbReference type="OrthoDB" id="9813122at2"/>
<dbReference type="AlphaFoldDB" id="A0A1W6ZL66"/>
<dbReference type="InterPro" id="IPR036086">
    <property type="entry name" value="ParB/Sulfiredoxin_sf"/>
</dbReference>
<evidence type="ECO:0000313" key="5">
    <source>
        <dbReference type="EMBL" id="ARP98099.1"/>
    </source>
</evidence>
<evidence type="ECO:0000256" key="2">
    <source>
        <dbReference type="SAM" id="Coils"/>
    </source>
</evidence>
<proteinExistence type="inferred from homology"/>
<accession>A0A1W6ZL66</accession>
<protein>
    <submittedName>
        <fullName evidence="5">DNA-binding protein</fullName>
    </submittedName>
</protein>
<reference evidence="5 6" key="1">
    <citation type="submission" date="2017-05" db="EMBL/GenBank/DDBJ databases">
        <title>Full genome sequence of Pseudorhodoplanes sinuspersici.</title>
        <authorList>
            <person name="Dastgheib S.M.M."/>
            <person name="Shavandi M."/>
            <person name="Tirandaz H."/>
        </authorList>
    </citation>
    <scope>NUCLEOTIDE SEQUENCE [LARGE SCALE GENOMIC DNA]</scope>
    <source>
        <strain evidence="5 6">RIPI110</strain>
    </source>
</reference>
<dbReference type="PANTHER" id="PTHR33375">
    <property type="entry name" value="CHROMOSOME-PARTITIONING PROTEIN PARB-RELATED"/>
    <property type="match status" value="1"/>
</dbReference>
<keyword evidence="5" id="KW-0238">DNA-binding</keyword>
<keyword evidence="6" id="KW-1185">Reference proteome</keyword>
<dbReference type="Gene3D" id="3.90.1530.30">
    <property type="match status" value="1"/>
</dbReference>
<dbReference type="InterPro" id="IPR050336">
    <property type="entry name" value="Chromosome_partition/occlusion"/>
</dbReference>
<dbReference type="Proteomes" id="UP000194137">
    <property type="component" value="Chromosome"/>
</dbReference>
<dbReference type="PANTHER" id="PTHR33375:SF7">
    <property type="entry name" value="CHROMOSOME 2-PARTITIONING PROTEIN PARB-RELATED"/>
    <property type="match status" value="1"/>
</dbReference>
<feature type="region of interest" description="Disordered" evidence="3">
    <location>
        <begin position="664"/>
        <end position="709"/>
    </location>
</feature>
<dbReference type="GO" id="GO:0003677">
    <property type="term" value="F:DNA binding"/>
    <property type="evidence" value="ECO:0007669"/>
    <property type="project" value="UniProtKB-KW"/>
</dbReference>
<dbReference type="KEGG" id="psin:CAK95_02630"/>
<organism evidence="5 6">
    <name type="scientific">Pseudorhodoplanes sinuspersici</name>
    <dbReference type="NCBI Taxonomy" id="1235591"/>
    <lineage>
        <taxon>Bacteria</taxon>
        <taxon>Pseudomonadati</taxon>
        <taxon>Pseudomonadota</taxon>
        <taxon>Alphaproteobacteria</taxon>
        <taxon>Hyphomicrobiales</taxon>
        <taxon>Pseudorhodoplanes</taxon>
    </lineage>
</organism>
<dbReference type="InterPro" id="IPR003115">
    <property type="entry name" value="ParB_N"/>
</dbReference>
<evidence type="ECO:0000313" key="6">
    <source>
        <dbReference type="Proteomes" id="UP000194137"/>
    </source>
</evidence>
<feature type="coiled-coil region" evidence="2">
    <location>
        <begin position="311"/>
        <end position="338"/>
    </location>
</feature>
<dbReference type="Pfam" id="PF02195">
    <property type="entry name" value="ParB_N"/>
    <property type="match status" value="1"/>
</dbReference>
<keyword evidence="2" id="KW-0175">Coiled coil</keyword>
<sequence length="709" mass="77975">MAKAVQKIKLSRSRDIPFSKLVLTQTNVRRVKAGISIEDLAEDIARRTLLQSLNVRAILDADGNETGMFEVPAGGRRYRALELLIKQKRLAKNEPIPCVVSEVGDKISAEEDSLAENVHRVALHPLDQFRAFQTLREQGQSEEDIAARFFVSVNVVQQRLRLASASSSLLDVYADDGMTLEQLMAFTVTSDHARQEQVWDNVSKSGYDEPYQIRRMLTESTVRASDKRVQFVGIAAYEAAGGAVLRDLFEHDDGGWLQDVPLLDRLVTEKLKAEAETIAVEGWKWIEVAVSFPYNHDYGLRQLDGTPADITAEEQATIDALQAEQAKLEAEYQDADELPDDVDIRLGQIEEALSAFDERPPIYDPAEIARAGAFVSIDSDGTLLVERGFVRPEDEAPVDQTDGEGKQASPDADGTDPGMPSVRRTVITVGGDQPDAEDDEDDGIKPLPDRLVMELTAHRTLALRDAVASNPHVAMTALLHKLCVDAFHNGYAPGCMEAAVRQVHLPVQAPGLKDSASAKAVDERHEAWKADMPKDDDTLWNWLATLDEASRSMLLAHCVSYGVNALFEKVDRYGGNGMSSHGLRRRLDQADRLARAVNLDMVEAGWRPTVDSYFGRVTKSRILEAVREAKGESSAQLIDHLKKAEMAKEAERLLDGTGWLPEPLRLAETASAPDGSDTTGEPLPEFLADDEDEGGDTGDDEQPHAVAAE</sequence>
<dbReference type="Gene3D" id="1.10.10.2830">
    <property type="match status" value="1"/>
</dbReference>
<feature type="domain" description="ParB-like N-terminal" evidence="4">
    <location>
        <begin position="14"/>
        <end position="118"/>
    </location>
</feature>
<dbReference type="STRING" id="1235591.CAK95_02630"/>
<dbReference type="SMART" id="SM00470">
    <property type="entry name" value="ParB"/>
    <property type="match status" value="1"/>
</dbReference>
<feature type="region of interest" description="Disordered" evidence="3">
    <location>
        <begin position="393"/>
        <end position="423"/>
    </location>
</feature>
<dbReference type="SUPFAM" id="SSF110849">
    <property type="entry name" value="ParB/Sulfiredoxin"/>
    <property type="match status" value="1"/>
</dbReference>
<dbReference type="GO" id="GO:0005694">
    <property type="term" value="C:chromosome"/>
    <property type="evidence" value="ECO:0007669"/>
    <property type="project" value="TreeGrafter"/>
</dbReference>
<evidence type="ECO:0000256" key="1">
    <source>
        <dbReference type="ARBA" id="ARBA00006295"/>
    </source>
</evidence>
<dbReference type="FunFam" id="1.10.10.2830:FF:000001">
    <property type="entry name" value="Chromosome partitioning protein ParB"/>
    <property type="match status" value="1"/>
</dbReference>